<protein>
    <submittedName>
        <fullName evidence="1">BQ2448_5313 protein</fullName>
    </submittedName>
</protein>
<dbReference type="STRING" id="269621.A0A238F0N0"/>
<evidence type="ECO:0000313" key="1">
    <source>
        <dbReference type="EMBL" id="SCV67702.1"/>
    </source>
</evidence>
<dbReference type="OrthoDB" id="2525973at2759"/>
<dbReference type="Proteomes" id="UP000198372">
    <property type="component" value="Unassembled WGS sequence"/>
</dbReference>
<keyword evidence="2" id="KW-1185">Reference proteome</keyword>
<evidence type="ECO:0000313" key="2">
    <source>
        <dbReference type="Proteomes" id="UP000198372"/>
    </source>
</evidence>
<proteinExistence type="predicted"/>
<sequence length="483" mass="54353">MGSLACSLVAYDIPVPRRGPDAQVVYYLDEISVVSTTLYQLDPAKNPQGTLQTAELQRLSPRNTVYNLPKVSDGPMQGKMALKAYLSDSKDYIDAIHSDVDRLTRYEKLLKELKKKDSASVAAVKSQVKAQRLQDITSRLVETGVDPRDVPVEHPFVNIARRLPKASWVTAKGRLLQAAEEKKMCRLREERFTGFAQRLGSLFVTQMMEHTLTLPTLNEVMKERRIIQMWHQETAIVNDASFAVNQDDILQVVIEFCVSRRLTYFCMSADALKHLRCGVDPKLFKIACTLAAFSGLTLVPGREPLSKEDMRVVDTVLADPHNHFVCCFKSWTYSELTVHVAEKRSHTIPIDSRRSWLNFDEHNDPYEEGVKAECSRDICRIVRDVAEALGINHPSSAALNSLGKIVTCSCGTDPMSWDEAVSHHLVKHASWHARDAWSGGDKLRIANAAALPREHRPCFEVVPAHRKEFKVNHNSSANEGARR</sequence>
<gene>
    <name evidence="1" type="ORF">BQ2448_5313</name>
</gene>
<dbReference type="AlphaFoldDB" id="A0A238F0N0"/>
<accession>A0A238F0N0</accession>
<reference evidence="2" key="1">
    <citation type="submission" date="2016-09" db="EMBL/GenBank/DDBJ databases">
        <authorList>
            <person name="Jeantristanb JTB J.-T."/>
            <person name="Ricardo R."/>
        </authorList>
    </citation>
    <scope>NUCLEOTIDE SEQUENCE [LARGE SCALE GENOMIC DNA]</scope>
</reference>
<organism evidence="1 2">
    <name type="scientific">Microbotryum intermedium</name>
    <dbReference type="NCBI Taxonomy" id="269621"/>
    <lineage>
        <taxon>Eukaryota</taxon>
        <taxon>Fungi</taxon>
        <taxon>Dikarya</taxon>
        <taxon>Basidiomycota</taxon>
        <taxon>Pucciniomycotina</taxon>
        <taxon>Microbotryomycetes</taxon>
        <taxon>Microbotryales</taxon>
        <taxon>Microbotryaceae</taxon>
        <taxon>Microbotryum</taxon>
    </lineage>
</organism>
<dbReference type="EMBL" id="FMSP01000002">
    <property type="protein sequence ID" value="SCV67702.1"/>
    <property type="molecule type" value="Genomic_DNA"/>
</dbReference>
<name>A0A238F0N0_9BASI</name>